<evidence type="ECO:0000259" key="6">
    <source>
        <dbReference type="PROSITE" id="PS50977"/>
    </source>
</evidence>
<evidence type="ECO:0000256" key="1">
    <source>
        <dbReference type="ARBA" id="ARBA00023015"/>
    </source>
</evidence>
<dbReference type="PROSITE" id="PS50977">
    <property type="entry name" value="HTH_TETR_2"/>
    <property type="match status" value="1"/>
</dbReference>
<dbReference type="InterPro" id="IPR009057">
    <property type="entry name" value="Homeodomain-like_sf"/>
</dbReference>
<dbReference type="eggNOG" id="COG1309">
    <property type="taxonomic scope" value="Bacteria"/>
</dbReference>
<feature type="domain" description="HTH tetR-type" evidence="6">
    <location>
        <begin position="4"/>
        <end position="64"/>
    </location>
</feature>
<dbReference type="Gene3D" id="1.10.357.10">
    <property type="entry name" value="Tetracycline Repressor, domain 2"/>
    <property type="match status" value="1"/>
</dbReference>
<evidence type="ECO:0000313" key="8">
    <source>
        <dbReference type="Proteomes" id="UP000001296"/>
    </source>
</evidence>
<gene>
    <name evidence="7" type="ordered locus">STHERM_c18090</name>
</gene>
<feature type="DNA-binding region" description="H-T-H motif" evidence="4">
    <location>
        <begin position="27"/>
        <end position="46"/>
    </location>
</feature>
<dbReference type="PaxDb" id="665571-STHERM_c18090"/>
<keyword evidence="5" id="KW-0472">Membrane</keyword>
<name>E0RPG2_WINT6</name>
<feature type="transmembrane region" description="Helical" evidence="5">
    <location>
        <begin position="149"/>
        <end position="167"/>
    </location>
</feature>
<evidence type="ECO:0000256" key="4">
    <source>
        <dbReference type="PROSITE-ProRule" id="PRU00335"/>
    </source>
</evidence>
<protein>
    <recommendedName>
        <fullName evidence="6">HTH tetR-type domain-containing protein</fullName>
    </recommendedName>
</protein>
<evidence type="ECO:0000256" key="3">
    <source>
        <dbReference type="ARBA" id="ARBA00023163"/>
    </source>
</evidence>
<dbReference type="Proteomes" id="UP000001296">
    <property type="component" value="Chromosome"/>
</dbReference>
<dbReference type="GO" id="GO:0003700">
    <property type="term" value="F:DNA-binding transcription factor activity"/>
    <property type="evidence" value="ECO:0007669"/>
    <property type="project" value="TreeGrafter"/>
</dbReference>
<dbReference type="AlphaFoldDB" id="E0RPG2"/>
<keyword evidence="2 4" id="KW-0238">DNA-binding</keyword>
<dbReference type="PANTHER" id="PTHR30055:SF234">
    <property type="entry name" value="HTH-TYPE TRANSCRIPTIONAL REGULATOR BETI"/>
    <property type="match status" value="1"/>
</dbReference>
<keyword evidence="3" id="KW-0804">Transcription</keyword>
<dbReference type="InterPro" id="IPR023772">
    <property type="entry name" value="DNA-bd_HTH_TetR-type_CS"/>
</dbReference>
<dbReference type="EMBL" id="CP001698">
    <property type="protein sequence ID" value="ADN02744.1"/>
    <property type="molecule type" value="Genomic_DNA"/>
</dbReference>
<dbReference type="PRINTS" id="PR00455">
    <property type="entry name" value="HTHTETR"/>
</dbReference>
<organism evidence="7 8">
    <name type="scientific">Winmispira thermophila (strain ATCC 49972 / DSM 6192 / RI 19.B1)</name>
    <name type="common">Spirochaeta thermophila</name>
    <dbReference type="NCBI Taxonomy" id="665571"/>
    <lineage>
        <taxon>Bacteria</taxon>
        <taxon>Pseudomonadati</taxon>
        <taxon>Spirochaetota</taxon>
        <taxon>Spirochaetia</taxon>
        <taxon>Winmispirales</taxon>
        <taxon>Winmispiraceae</taxon>
        <taxon>Winmispira</taxon>
    </lineage>
</organism>
<evidence type="ECO:0000313" key="7">
    <source>
        <dbReference type="EMBL" id="ADN02744.1"/>
    </source>
</evidence>
<dbReference type="GO" id="GO:0000976">
    <property type="term" value="F:transcription cis-regulatory region binding"/>
    <property type="evidence" value="ECO:0007669"/>
    <property type="project" value="TreeGrafter"/>
</dbReference>
<reference key="1">
    <citation type="submission" date="2009-08" db="EMBL/GenBank/DDBJ databases">
        <title>The genome sequence of Spirochaeta thermophila DSM6192.</title>
        <authorList>
            <person name="Angelov A."/>
            <person name="Mientus M."/>
            <person name="Wittenberg S."/>
            <person name="Lehmann R."/>
            <person name="Liesegang H."/>
            <person name="Daniel R."/>
            <person name="Liebl W."/>
        </authorList>
    </citation>
    <scope>NUCLEOTIDE SEQUENCE</scope>
    <source>
        <strain>DSM 6192</strain>
    </source>
</reference>
<keyword evidence="1" id="KW-0805">Transcription regulation</keyword>
<dbReference type="SUPFAM" id="SSF46689">
    <property type="entry name" value="Homeodomain-like"/>
    <property type="match status" value="1"/>
</dbReference>
<dbReference type="Pfam" id="PF00440">
    <property type="entry name" value="TetR_N"/>
    <property type="match status" value="1"/>
</dbReference>
<sequence length="205" mass="23821">METPSTQERILLATIECVEEYGLPHVTTRKIAEKAGVNVAAINYYFRSKERLLEEAMRVTIRNSFEDARTVLQEDERPAGERLRRVMEELFEGGFRFPRITQAHLYTLFTEGRFAYPFQEEGMRAFFQALIDTLAQTAPHVREEKRRHLAAVLASAVFMPFVLPPVFELILGKPIDEEVRKEYLETVFELLTRADLIRDDHSREG</sequence>
<dbReference type="InterPro" id="IPR001647">
    <property type="entry name" value="HTH_TetR"/>
</dbReference>
<dbReference type="InterPro" id="IPR050109">
    <property type="entry name" value="HTH-type_TetR-like_transc_reg"/>
</dbReference>
<accession>E0RPG2</accession>
<keyword evidence="5" id="KW-0812">Transmembrane</keyword>
<evidence type="ECO:0000256" key="2">
    <source>
        <dbReference type="ARBA" id="ARBA00023125"/>
    </source>
</evidence>
<dbReference type="PROSITE" id="PS01081">
    <property type="entry name" value="HTH_TETR_1"/>
    <property type="match status" value="1"/>
</dbReference>
<dbReference type="PANTHER" id="PTHR30055">
    <property type="entry name" value="HTH-TYPE TRANSCRIPTIONAL REGULATOR RUTR"/>
    <property type="match status" value="1"/>
</dbReference>
<evidence type="ECO:0000256" key="5">
    <source>
        <dbReference type="SAM" id="Phobius"/>
    </source>
</evidence>
<proteinExistence type="predicted"/>
<dbReference type="HOGENOM" id="CLU_110628_0_0_12"/>
<reference evidence="7 8" key="2">
    <citation type="journal article" date="2010" name="J. Bacteriol.">
        <title>Genome sequence of the polysaccharide-degrading, thermophilic anaerobe Spirochaeta thermophila DSM 6192.</title>
        <authorList>
            <person name="Angelov A."/>
            <person name="Liebl S."/>
            <person name="Ballschmiter M."/>
            <person name="Bomeke M."/>
            <person name="Lehmann R."/>
            <person name="Liesegang H."/>
            <person name="Daniel R."/>
            <person name="Liebl W."/>
        </authorList>
    </citation>
    <scope>NUCLEOTIDE SEQUENCE [LARGE SCALE GENOMIC DNA]</scope>
    <source>
        <strain evidence="8">ATCC 49972 / DSM 6192 / RI 19.B1</strain>
    </source>
</reference>
<keyword evidence="5" id="KW-1133">Transmembrane helix</keyword>
<dbReference type="KEGG" id="sta:STHERM_c18090"/>